<reference evidence="2 3" key="1">
    <citation type="submission" date="2015-09" db="EMBL/GenBank/DDBJ databases">
        <title>Atta colombica WGS genome.</title>
        <authorList>
            <person name="Nygaard S."/>
            <person name="Hu H."/>
            <person name="Boomsma J."/>
            <person name="Zhang G."/>
        </authorList>
    </citation>
    <scope>NUCLEOTIDE SEQUENCE [LARGE SCALE GENOMIC DNA]</scope>
    <source>
        <strain evidence="2">Treedump-2</strain>
        <tissue evidence="2">Whole body</tissue>
    </source>
</reference>
<name>A0A195BHU3_9HYME</name>
<accession>A0A195BHU3</accession>
<organism evidence="2 3">
    <name type="scientific">Atta colombica</name>
    <dbReference type="NCBI Taxonomy" id="520822"/>
    <lineage>
        <taxon>Eukaryota</taxon>
        <taxon>Metazoa</taxon>
        <taxon>Ecdysozoa</taxon>
        <taxon>Arthropoda</taxon>
        <taxon>Hexapoda</taxon>
        <taxon>Insecta</taxon>
        <taxon>Pterygota</taxon>
        <taxon>Neoptera</taxon>
        <taxon>Endopterygota</taxon>
        <taxon>Hymenoptera</taxon>
        <taxon>Apocrita</taxon>
        <taxon>Aculeata</taxon>
        <taxon>Formicoidea</taxon>
        <taxon>Formicidae</taxon>
        <taxon>Myrmicinae</taxon>
        <taxon>Atta</taxon>
    </lineage>
</organism>
<feature type="compositionally biased region" description="Basic and acidic residues" evidence="1">
    <location>
        <begin position="17"/>
        <end position="29"/>
    </location>
</feature>
<dbReference type="AlphaFoldDB" id="A0A195BHU3"/>
<feature type="region of interest" description="Disordered" evidence="1">
    <location>
        <begin position="182"/>
        <end position="202"/>
    </location>
</feature>
<proteinExistence type="predicted"/>
<evidence type="ECO:0000313" key="2">
    <source>
        <dbReference type="EMBL" id="KYM83751.1"/>
    </source>
</evidence>
<keyword evidence="3" id="KW-1185">Reference proteome</keyword>
<protein>
    <submittedName>
        <fullName evidence="2">Uncharacterized protein</fullName>
    </submittedName>
</protein>
<gene>
    <name evidence="2" type="ORF">ALC53_05798</name>
</gene>
<dbReference type="Proteomes" id="UP000078540">
    <property type="component" value="Unassembled WGS sequence"/>
</dbReference>
<evidence type="ECO:0000313" key="3">
    <source>
        <dbReference type="Proteomes" id="UP000078540"/>
    </source>
</evidence>
<feature type="compositionally biased region" description="Basic and acidic residues" evidence="1">
    <location>
        <begin position="108"/>
        <end position="122"/>
    </location>
</feature>
<feature type="region of interest" description="Disordered" evidence="1">
    <location>
        <begin position="84"/>
        <end position="122"/>
    </location>
</feature>
<dbReference type="STRING" id="520822.A0A195BHU3"/>
<dbReference type="EMBL" id="KQ976480">
    <property type="protein sequence ID" value="KYM83751.1"/>
    <property type="molecule type" value="Genomic_DNA"/>
</dbReference>
<evidence type="ECO:0000256" key="1">
    <source>
        <dbReference type="SAM" id="MobiDB-lite"/>
    </source>
</evidence>
<feature type="region of interest" description="Disordered" evidence="1">
    <location>
        <begin position="1"/>
        <end position="34"/>
    </location>
</feature>
<sequence length="367" mass="40479">MSRGKATASSIVPSRANRGEGGRQHHEQRTLLSISRHGVTRRLRLSRDHDELLDGAKGVATIADLEAFAVSIVAFFGEDASTTGAAARGRDRSMRSTGGGSASGNEVSVRRERAASREARGDWVHEAKRTQALYRAAARQCEKCSRDLPISARCRVQKYFESRSTSSDCSCVAAARKSWPAPAYEHENRTSRRSLTKSSASQKGFLRDEGVLRVQLRPDARQATAKGYTVRVTHPVGHQNCPLRPIIFNLAIDFVVRVAAESIDGYILHEYTWSALALLPFSDLADVLTRSAAIKIPSDARGQIVNRLRSTEHAGRLLGKPDQGKVFEVSSQSRVSNHFIRGSSFTRFTDWRFIHKAQLDILPLNSA</sequence>